<accession>A0A1M6GE52</accession>
<reference evidence="18 19" key="1">
    <citation type="submission" date="2016-11" db="EMBL/GenBank/DDBJ databases">
        <authorList>
            <person name="Jaros S."/>
            <person name="Januszkiewicz K."/>
            <person name="Wedrychowicz H."/>
        </authorList>
    </citation>
    <scope>NUCLEOTIDE SEQUENCE [LARGE SCALE GENOMIC DNA]</scope>
    <source>
        <strain evidence="18 19">DSM 19022</strain>
    </source>
</reference>
<evidence type="ECO:0000256" key="12">
    <source>
        <dbReference type="ARBA" id="ARBA00023316"/>
    </source>
</evidence>
<keyword evidence="11 14" id="KW-0131">Cell cycle</keyword>
<keyword evidence="4 14" id="KW-0963">Cytoplasm</keyword>
<dbReference type="OrthoDB" id="9804126at2"/>
<evidence type="ECO:0000259" key="17">
    <source>
        <dbReference type="Pfam" id="PF08245"/>
    </source>
</evidence>
<dbReference type="PANTHER" id="PTHR43445:SF3">
    <property type="entry name" value="UDP-N-ACETYLMURAMATE--L-ALANINE LIGASE"/>
    <property type="match status" value="1"/>
</dbReference>
<comment type="pathway">
    <text evidence="2 14">Cell wall biogenesis; peptidoglycan biosynthesis.</text>
</comment>
<dbReference type="InterPro" id="IPR004101">
    <property type="entry name" value="Mur_ligase_C"/>
</dbReference>
<evidence type="ECO:0000256" key="11">
    <source>
        <dbReference type="ARBA" id="ARBA00023306"/>
    </source>
</evidence>
<evidence type="ECO:0000256" key="1">
    <source>
        <dbReference type="ARBA" id="ARBA00004496"/>
    </source>
</evidence>
<dbReference type="InterPro" id="IPR050061">
    <property type="entry name" value="MurCDEF_pg_biosynth"/>
</dbReference>
<organism evidence="18 19">
    <name type="scientific">Lutispora thermophila DSM 19022</name>
    <dbReference type="NCBI Taxonomy" id="1122184"/>
    <lineage>
        <taxon>Bacteria</taxon>
        <taxon>Bacillati</taxon>
        <taxon>Bacillota</taxon>
        <taxon>Clostridia</taxon>
        <taxon>Lutisporales</taxon>
        <taxon>Lutisporaceae</taxon>
        <taxon>Lutispora</taxon>
    </lineage>
</organism>
<evidence type="ECO:0000259" key="15">
    <source>
        <dbReference type="Pfam" id="PF01225"/>
    </source>
</evidence>
<dbReference type="UniPathway" id="UPA00219"/>
<dbReference type="GO" id="GO:0008360">
    <property type="term" value="P:regulation of cell shape"/>
    <property type="evidence" value="ECO:0007669"/>
    <property type="project" value="UniProtKB-KW"/>
</dbReference>
<dbReference type="Gene3D" id="3.90.190.20">
    <property type="entry name" value="Mur ligase, C-terminal domain"/>
    <property type="match status" value="1"/>
</dbReference>
<comment type="subcellular location">
    <subcellularLocation>
        <location evidence="1 14">Cytoplasm</location>
    </subcellularLocation>
</comment>
<gene>
    <name evidence="14" type="primary">murC</name>
    <name evidence="18" type="ORF">SAMN02745176_02339</name>
</gene>
<comment type="catalytic activity">
    <reaction evidence="13 14">
        <text>UDP-N-acetyl-alpha-D-muramate + L-alanine + ATP = UDP-N-acetyl-alpha-D-muramoyl-L-alanine + ADP + phosphate + H(+)</text>
        <dbReference type="Rhea" id="RHEA:23372"/>
        <dbReference type="ChEBI" id="CHEBI:15378"/>
        <dbReference type="ChEBI" id="CHEBI:30616"/>
        <dbReference type="ChEBI" id="CHEBI:43474"/>
        <dbReference type="ChEBI" id="CHEBI:57972"/>
        <dbReference type="ChEBI" id="CHEBI:70757"/>
        <dbReference type="ChEBI" id="CHEBI:83898"/>
        <dbReference type="ChEBI" id="CHEBI:456216"/>
        <dbReference type="EC" id="6.3.2.8"/>
    </reaction>
</comment>
<evidence type="ECO:0000259" key="16">
    <source>
        <dbReference type="Pfam" id="PF02875"/>
    </source>
</evidence>
<dbReference type="Proteomes" id="UP000184442">
    <property type="component" value="Unassembled WGS sequence"/>
</dbReference>
<evidence type="ECO:0000256" key="7">
    <source>
        <dbReference type="ARBA" id="ARBA00022741"/>
    </source>
</evidence>
<feature type="domain" description="Mur ligase central" evidence="17">
    <location>
        <begin position="113"/>
        <end position="292"/>
    </location>
</feature>
<dbReference type="SUPFAM" id="SSF53244">
    <property type="entry name" value="MurD-like peptide ligases, peptide-binding domain"/>
    <property type="match status" value="1"/>
</dbReference>
<evidence type="ECO:0000256" key="9">
    <source>
        <dbReference type="ARBA" id="ARBA00022960"/>
    </source>
</evidence>
<feature type="binding site" evidence="14">
    <location>
        <begin position="115"/>
        <end position="121"/>
    </location>
    <ligand>
        <name>ATP</name>
        <dbReference type="ChEBI" id="CHEBI:30616"/>
    </ligand>
</feature>
<feature type="domain" description="Mur ligase N-terminal catalytic" evidence="15">
    <location>
        <begin position="9"/>
        <end position="107"/>
    </location>
</feature>
<keyword evidence="19" id="KW-1185">Reference proteome</keyword>
<feature type="domain" description="Mur ligase C-terminal" evidence="16">
    <location>
        <begin position="315"/>
        <end position="444"/>
    </location>
</feature>
<dbReference type="InterPro" id="IPR036615">
    <property type="entry name" value="Mur_ligase_C_dom_sf"/>
</dbReference>
<dbReference type="InterPro" id="IPR036565">
    <property type="entry name" value="Mur-like_cat_sf"/>
</dbReference>
<evidence type="ECO:0000256" key="10">
    <source>
        <dbReference type="ARBA" id="ARBA00022984"/>
    </source>
</evidence>
<dbReference type="GO" id="GO:0005737">
    <property type="term" value="C:cytoplasm"/>
    <property type="evidence" value="ECO:0007669"/>
    <property type="project" value="UniProtKB-SubCell"/>
</dbReference>
<keyword evidence="8 14" id="KW-0067">ATP-binding</keyword>
<evidence type="ECO:0000313" key="19">
    <source>
        <dbReference type="Proteomes" id="UP000184442"/>
    </source>
</evidence>
<keyword evidence="7 14" id="KW-0547">Nucleotide-binding</keyword>
<evidence type="ECO:0000256" key="13">
    <source>
        <dbReference type="ARBA" id="ARBA00047833"/>
    </source>
</evidence>
<dbReference type="Pfam" id="PF01225">
    <property type="entry name" value="Mur_ligase"/>
    <property type="match status" value="1"/>
</dbReference>
<keyword evidence="12 14" id="KW-0961">Cell wall biogenesis/degradation</keyword>
<sequence>MFLPNNIKTIHFIGIGGISMSGLAEIMLNRGFSVQGSDIQESSIIRKLKSHGIKVNIPQKAENVHGADLIVYTSAVKDDNPEIMEAKKLGIPLMGRATFLGKIMKEYSYGIAIAGCHGKTTSTSMVSIIFKNSNLDPTILLGGELDAIGGNVKIGKSPYFITEACEYMGNFLEFHPFYGIILNIDEDHLDYFKNIQHIKDTFIKFVQLIPKEGCLAVCADNKNAMETLPYAKCSVVTFGIDNEADYMAKDIEFDNFGRPSFRIVKNGHDMGIYSLRIPGLHNVLNALSAFAVSDFFGISKDVIRESLMEFKGTHRRFDILGTVNGITVIDDYAHHPTEIEVTLSAAKKFPHNKLWCIFQPHTYTRTKSLFKEFTCCFKEADHVIITDIYAAREKDKGEIHSRDLVEAANKVSGNVMYMKNFDDIANYVAANAKPGDMVMTVGAGNITELGPIILERLRG</sequence>
<dbReference type="AlphaFoldDB" id="A0A1M6GE52"/>
<dbReference type="Gene3D" id="3.40.1190.10">
    <property type="entry name" value="Mur-like, catalytic domain"/>
    <property type="match status" value="1"/>
</dbReference>
<dbReference type="Pfam" id="PF02875">
    <property type="entry name" value="Mur_ligase_C"/>
    <property type="match status" value="1"/>
</dbReference>
<dbReference type="RefSeq" id="WP_073026383.1">
    <property type="nucleotide sequence ID" value="NZ_FQZS01000015.1"/>
</dbReference>
<proteinExistence type="inferred from homology"/>
<evidence type="ECO:0000256" key="3">
    <source>
        <dbReference type="ARBA" id="ARBA00012211"/>
    </source>
</evidence>
<dbReference type="SUPFAM" id="SSF53623">
    <property type="entry name" value="MurD-like peptide ligases, catalytic domain"/>
    <property type="match status" value="1"/>
</dbReference>
<dbReference type="GO" id="GO:0008763">
    <property type="term" value="F:UDP-N-acetylmuramate-L-alanine ligase activity"/>
    <property type="evidence" value="ECO:0007669"/>
    <property type="project" value="UniProtKB-UniRule"/>
</dbReference>
<dbReference type="GO" id="GO:0051301">
    <property type="term" value="P:cell division"/>
    <property type="evidence" value="ECO:0007669"/>
    <property type="project" value="UniProtKB-KW"/>
</dbReference>
<dbReference type="NCBIfam" id="TIGR01082">
    <property type="entry name" value="murC"/>
    <property type="match status" value="1"/>
</dbReference>
<dbReference type="GO" id="GO:0009252">
    <property type="term" value="P:peptidoglycan biosynthetic process"/>
    <property type="evidence" value="ECO:0007669"/>
    <property type="project" value="UniProtKB-UniRule"/>
</dbReference>
<evidence type="ECO:0000256" key="6">
    <source>
        <dbReference type="ARBA" id="ARBA00022618"/>
    </source>
</evidence>
<dbReference type="EMBL" id="FQZS01000015">
    <property type="protein sequence ID" value="SHJ08218.1"/>
    <property type="molecule type" value="Genomic_DNA"/>
</dbReference>
<dbReference type="Gene3D" id="3.40.50.720">
    <property type="entry name" value="NAD(P)-binding Rossmann-like Domain"/>
    <property type="match status" value="1"/>
</dbReference>
<evidence type="ECO:0000256" key="14">
    <source>
        <dbReference type="HAMAP-Rule" id="MF_00046"/>
    </source>
</evidence>
<dbReference type="GO" id="GO:0005524">
    <property type="term" value="F:ATP binding"/>
    <property type="evidence" value="ECO:0007669"/>
    <property type="project" value="UniProtKB-UniRule"/>
</dbReference>
<dbReference type="InterPro" id="IPR005758">
    <property type="entry name" value="UDP-N-AcMur_Ala_ligase_MurC"/>
</dbReference>
<comment type="similarity">
    <text evidence="14">Belongs to the MurCDEF family.</text>
</comment>
<keyword evidence="5 14" id="KW-0436">Ligase</keyword>
<keyword evidence="9 14" id="KW-0133">Cell shape</keyword>
<dbReference type="GO" id="GO:0071555">
    <property type="term" value="P:cell wall organization"/>
    <property type="evidence" value="ECO:0007669"/>
    <property type="project" value="UniProtKB-KW"/>
</dbReference>
<evidence type="ECO:0000256" key="8">
    <source>
        <dbReference type="ARBA" id="ARBA00022840"/>
    </source>
</evidence>
<keyword evidence="6 14" id="KW-0132">Cell division</keyword>
<dbReference type="EC" id="6.3.2.8" evidence="3 14"/>
<protein>
    <recommendedName>
        <fullName evidence="3 14">UDP-N-acetylmuramate--L-alanine ligase</fullName>
        <ecNumber evidence="3 14">6.3.2.8</ecNumber>
    </recommendedName>
    <alternativeName>
        <fullName evidence="14">UDP-N-acetylmuramoyl-L-alanine synthetase</fullName>
    </alternativeName>
</protein>
<keyword evidence="10 14" id="KW-0573">Peptidoglycan synthesis</keyword>
<evidence type="ECO:0000256" key="4">
    <source>
        <dbReference type="ARBA" id="ARBA00022490"/>
    </source>
</evidence>
<evidence type="ECO:0000256" key="2">
    <source>
        <dbReference type="ARBA" id="ARBA00004752"/>
    </source>
</evidence>
<evidence type="ECO:0000313" key="18">
    <source>
        <dbReference type="EMBL" id="SHJ08218.1"/>
    </source>
</evidence>
<name>A0A1M6GE52_9FIRM</name>
<dbReference type="Pfam" id="PF08245">
    <property type="entry name" value="Mur_ligase_M"/>
    <property type="match status" value="1"/>
</dbReference>
<evidence type="ECO:0000256" key="5">
    <source>
        <dbReference type="ARBA" id="ARBA00022598"/>
    </source>
</evidence>
<dbReference type="PANTHER" id="PTHR43445">
    <property type="entry name" value="UDP-N-ACETYLMURAMATE--L-ALANINE LIGASE-RELATED"/>
    <property type="match status" value="1"/>
</dbReference>
<dbReference type="STRING" id="1122184.SAMN02745176_02339"/>
<dbReference type="SUPFAM" id="SSF51984">
    <property type="entry name" value="MurCD N-terminal domain"/>
    <property type="match status" value="1"/>
</dbReference>
<dbReference type="InterPro" id="IPR000713">
    <property type="entry name" value="Mur_ligase_N"/>
</dbReference>
<dbReference type="HAMAP" id="MF_00046">
    <property type="entry name" value="MurC"/>
    <property type="match status" value="1"/>
</dbReference>
<dbReference type="InterPro" id="IPR013221">
    <property type="entry name" value="Mur_ligase_cen"/>
</dbReference>
<comment type="function">
    <text evidence="14">Cell wall formation.</text>
</comment>